<gene>
    <name evidence="1" type="ORF">COX26_00735</name>
</gene>
<evidence type="ECO:0000313" key="1">
    <source>
        <dbReference type="EMBL" id="PIP30060.1"/>
    </source>
</evidence>
<dbReference type="EMBL" id="PCRZ01000015">
    <property type="protein sequence ID" value="PIP30060.1"/>
    <property type="molecule type" value="Genomic_DNA"/>
</dbReference>
<accession>A0A2G9ZBU0</accession>
<name>A0A2G9ZBU0_9BACT</name>
<dbReference type="AlphaFoldDB" id="A0A2G9ZBU0"/>
<protein>
    <submittedName>
        <fullName evidence="1">Uncharacterized protein</fullName>
    </submittedName>
</protein>
<reference evidence="1 2" key="1">
    <citation type="submission" date="2017-09" db="EMBL/GenBank/DDBJ databases">
        <title>Depth-based differentiation of microbial function through sediment-hosted aquifers and enrichment of novel symbionts in the deep terrestrial subsurface.</title>
        <authorList>
            <person name="Probst A.J."/>
            <person name="Ladd B."/>
            <person name="Jarett J.K."/>
            <person name="Geller-Mcgrath D.E."/>
            <person name="Sieber C.M."/>
            <person name="Emerson J.B."/>
            <person name="Anantharaman K."/>
            <person name="Thomas B.C."/>
            <person name="Malmstrom R."/>
            <person name="Stieglmeier M."/>
            <person name="Klingl A."/>
            <person name="Woyke T."/>
            <person name="Ryan C.M."/>
            <person name="Banfield J.F."/>
        </authorList>
    </citation>
    <scope>NUCLEOTIDE SEQUENCE [LARGE SCALE GENOMIC DNA]</scope>
    <source>
        <strain evidence="1">CG23_combo_of_CG06-09_8_20_14_all_54_14</strain>
    </source>
</reference>
<evidence type="ECO:0000313" key="2">
    <source>
        <dbReference type="Proteomes" id="UP000228812"/>
    </source>
</evidence>
<proteinExistence type="predicted"/>
<sequence>MTATEKLGKILRTDPGVLERLDTAMVRAGRPAGVLGAVAQENEERIETTLNLLNSNLRSAPHVRSILRKTILAHEEQFMRFLETASGADEFERAATLARKIVPERRGWFLKRERASTILLTRPPGHVLEYLKLGSVEALLARHDVTEVFAALRFMESDEWMHETFAKAYAALTTSDFEEREIEIRVLGPAWRGTAKQFVAHKHHNVSHLKELGVIFLNPVREHVPGKFLRDFALLLHYCHEIRFYAKLFLRYADRSDFAERLKALLRGDIPAADAARDGAWLIIQRYLAKDDPSDPRLAMPHVNPESLHWSRGERDLANFTGATFTPALDLWNDLDWVGGVFDGDRGEVVSFDLEDNAMSLVSFMEGKNESFNYHQREALWTKLFMEYMGGEGEMEKLLIENFDRGAIAF</sequence>
<dbReference type="Proteomes" id="UP000228812">
    <property type="component" value="Unassembled WGS sequence"/>
</dbReference>
<organism evidence="1 2">
    <name type="scientific">Candidatus Jorgensenbacteria bacterium CG23_combo_of_CG06-09_8_20_14_all_54_14</name>
    <dbReference type="NCBI Taxonomy" id="1974595"/>
    <lineage>
        <taxon>Bacteria</taxon>
        <taxon>Candidatus Joergenseniibacteriota</taxon>
    </lineage>
</organism>
<comment type="caution">
    <text evidence="1">The sequence shown here is derived from an EMBL/GenBank/DDBJ whole genome shotgun (WGS) entry which is preliminary data.</text>
</comment>